<evidence type="ECO:0000256" key="5">
    <source>
        <dbReference type="ARBA" id="ARBA00024416"/>
    </source>
</evidence>
<evidence type="ECO:0000313" key="8">
    <source>
        <dbReference type="EMBL" id="MEK8045798.1"/>
    </source>
</evidence>
<evidence type="ECO:0000256" key="6">
    <source>
        <dbReference type="ARBA" id="ARBA00030025"/>
    </source>
</evidence>
<keyword evidence="1" id="KW-0328">Glycosyltransferase</keyword>
<dbReference type="GO" id="GO:0003746">
    <property type="term" value="F:translation elongation factor activity"/>
    <property type="evidence" value="ECO:0007669"/>
    <property type="project" value="UniProtKB-KW"/>
</dbReference>
<evidence type="ECO:0000256" key="7">
    <source>
        <dbReference type="ARBA" id="ARBA00048472"/>
    </source>
</evidence>
<evidence type="ECO:0000256" key="3">
    <source>
        <dbReference type="ARBA" id="ARBA00024303"/>
    </source>
</evidence>
<accession>A0ABU9C204</accession>
<organism evidence="8 9">
    <name type="scientific">Ideonella margarita</name>
    <dbReference type="NCBI Taxonomy" id="2984191"/>
    <lineage>
        <taxon>Bacteria</taxon>
        <taxon>Pseudomonadati</taxon>
        <taxon>Pseudomonadota</taxon>
        <taxon>Betaproteobacteria</taxon>
        <taxon>Burkholderiales</taxon>
        <taxon>Sphaerotilaceae</taxon>
        <taxon>Ideonella</taxon>
    </lineage>
</organism>
<protein>
    <recommendedName>
        <fullName evidence="5">Protein-arginine rhamnosyltransferase</fullName>
    </recommendedName>
    <alternativeName>
        <fullName evidence="6">EF-P arginine rhamnosyltransferase</fullName>
    </alternativeName>
</protein>
<evidence type="ECO:0000313" key="9">
    <source>
        <dbReference type="Proteomes" id="UP001379945"/>
    </source>
</evidence>
<keyword evidence="9" id="KW-1185">Reference proteome</keyword>
<evidence type="ECO:0000256" key="1">
    <source>
        <dbReference type="ARBA" id="ARBA00022676"/>
    </source>
</evidence>
<dbReference type="NCBIfam" id="TIGR03837">
    <property type="entry name" value="efp_Arg_rhamno"/>
    <property type="match status" value="1"/>
</dbReference>
<name>A0ABU9C204_9BURK</name>
<evidence type="ECO:0000256" key="2">
    <source>
        <dbReference type="ARBA" id="ARBA00022679"/>
    </source>
</evidence>
<keyword evidence="8" id="KW-0648">Protein biosynthesis</keyword>
<comment type="caution">
    <text evidence="8">The sequence shown here is derived from an EMBL/GenBank/DDBJ whole genome shotgun (WGS) entry which is preliminary data.</text>
</comment>
<gene>
    <name evidence="8" type="primary">earP</name>
    <name evidence="8" type="ORF">AACH00_05490</name>
</gene>
<keyword evidence="2" id="KW-0808">Transferase</keyword>
<dbReference type="EMBL" id="JBBUTI010000004">
    <property type="protein sequence ID" value="MEK8045798.1"/>
    <property type="molecule type" value="Genomic_DNA"/>
</dbReference>
<dbReference type="Pfam" id="PF10093">
    <property type="entry name" value="EarP"/>
    <property type="match status" value="1"/>
</dbReference>
<reference evidence="8 9" key="1">
    <citation type="submission" date="2024-04" db="EMBL/GenBank/DDBJ databases">
        <title>Novel species of the genus Ideonella isolated from streams.</title>
        <authorList>
            <person name="Lu H."/>
        </authorList>
    </citation>
    <scope>NUCLEOTIDE SEQUENCE [LARGE SCALE GENOMIC DNA]</scope>
    <source>
        <strain evidence="8 9">LYT19W</strain>
    </source>
</reference>
<dbReference type="Proteomes" id="UP001379945">
    <property type="component" value="Unassembled WGS sequence"/>
</dbReference>
<dbReference type="InterPro" id="IPR016633">
    <property type="entry name" value="EarP"/>
</dbReference>
<dbReference type="RefSeq" id="WP_341398083.1">
    <property type="nucleotide sequence ID" value="NZ_JBBUTI010000004.1"/>
</dbReference>
<evidence type="ECO:0000256" key="4">
    <source>
        <dbReference type="ARBA" id="ARBA00024346"/>
    </source>
</evidence>
<dbReference type="PIRSF" id="PIRSF015557">
    <property type="entry name" value="UCP015557"/>
    <property type="match status" value="1"/>
</dbReference>
<proteinExistence type="inferred from homology"/>
<comment type="catalytic activity">
    <reaction evidence="7">
        <text>dTDP-beta-L-rhamnose + L-arginyl-[protein] = N(omega)-(alpha-L-rhamnosyl)-L-arginyl-[protein] + dTDP + H(+)</text>
        <dbReference type="Rhea" id="RHEA:66692"/>
        <dbReference type="Rhea" id="RHEA-COMP:10532"/>
        <dbReference type="Rhea" id="RHEA-COMP:17096"/>
        <dbReference type="ChEBI" id="CHEBI:15378"/>
        <dbReference type="ChEBI" id="CHEBI:29965"/>
        <dbReference type="ChEBI" id="CHEBI:57510"/>
        <dbReference type="ChEBI" id="CHEBI:58369"/>
        <dbReference type="ChEBI" id="CHEBI:167445"/>
    </reaction>
    <physiologicalReaction direction="left-to-right" evidence="7">
        <dbReference type="Rhea" id="RHEA:66693"/>
    </physiologicalReaction>
</comment>
<comment type="similarity">
    <text evidence="4">Belongs to the glycosyltransferase 104 family.</text>
</comment>
<keyword evidence="8" id="KW-0251">Elongation factor</keyword>
<comment type="function">
    <text evidence="3">Protein-arginine rhamnosyltransferase that catalyzes the transfer of a single rhamnose to elongation factor P (EF-P) on 'Lys-32', a modification required for EF-P-dependent rescue of polyproline stalled ribosomes.</text>
</comment>
<sequence length="368" mass="40586">MPAPATTLPTAPLRWDIFCRVIDNFGDIGVCWRLARDLHTRGHQVRLWVDDPAALDWMARGGGQPGIEVRRWMDVAAGPAADTMPGDVIVEAFGCELPASFIAAMAKTASTGPAPVWLNLEYLSAEPYVERSHGLKSPQFSGPGAGLDKWFFYPGFTPKTGGLLREPGLIEHLDSLDRATWLSRAGIHWQPGESLVSLFCYPGAPIAEWLQALPPEPTLLLTAPGAATQSVEAQQLPSHIRQHALPFLPQESFDELLAVCDVNLVRGEDSFVRAQWAGRPFIWHIYSQEDGVHAGKLDAFIDRHVAGASAAVAEQLRAAMRRWNGLDASPMQWPERAGWSDLTLAWRQELLAQNDLVTQLLHFVAEKR</sequence>